<accession>A0ABY5M238</accession>
<evidence type="ECO:0008006" key="4">
    <source>
        <dbReference type="Google" id="ProtNLM"/>
    </source>
</evidence>
<dbReference type="EMBL" id="CP102173">
    <property type="protein sequence ID" value="UUP12278.1"/>
    <property type="molecule type" value="Genomic_DNA"/>
</dbReference>
<protein>
    <recommendedName>
        <fullName evidence="4">Insertion element protein</fullName>
    </recommendedName>
</protein>
<keyword evidence="3" id="KW-1185">Reference proteome</keyword>
<dbReference type="RefSeq" id="WP_232399764.1">
    <property type="nucleotide sequence ID" value="NZ_CP102173.1"/>
</dbReference>
<proteinExistence type="predicted"/>
<feature type="region of interest" description="Disordered" evidence="1">
    <location>
        <begin position="46"/>
        <end position="66"/>
    </location>
</feature>
<feature type="compositionally biased region" description="Low complexity" evidence="1">
    <location>
        <begin position="50"/>
        <end position="60"/>
    </location>
</feature>
<evidence type="ECO:0000313" key="3">
    <source>
        <dbReference type="Proteomes" id="UP001316184"/>
    </source>
</evidence>
<evidence type="ECO:0000313" key="2">
    <source>
        <dbReference type="EMBL" id="UUP12278.1"/>
    </source>
</evidence>
<evidence type="ECO:0000256" key="1">
    <source>
        <dbReference type="SAM" id="MobiDB-lite"/>
    </source>
</evidence>
<reference evidence="2 3" key="1">
    <citation type="submission" date="2022-08" db="EMBL/GenBank/DDBJ databases">
        <title>novel species in genus Aeromicrobium.</title>
        <authorList>
            <person name="Ye L."/>
        </authorList>
    </citation>
    <scope>NUCLEOTIDE SEQUENCE [LARGE SCALE GENOMIC DNA]</scope>
    <source>
        <strain evidence="3">zg-Y1379</strain>
    </source>
</reference>
<organism evidence="2 3">
    <name type="scientific">Aeromicrobium wangtongii</name>
    <dbReference type="NCBI Taxonomy" id="2969247"/>
    <lineage>
        <taxon>Bacteria</taxon>
        <taxon>Bacillati</taxon>
        <taxon>Actinomycetota</taxon>
        <taxon>Actinomycetes</taxon>
        <taxon>Propionibacteriales</taxon>
        <taxon>Nocardioidaceae</taxon>
        <taxon>Aeromicrobium</taxon>
    </lineage>
</organism>
<name>A0ABY5M238_9ACTN</name>
<dbReference type="Proteomes" id="UP001316184">
    <property type="component" value="Chromosome"/>
</dbReference>
<sequence length="66" mass="7391">MRGIPYHCPYCADENIRPHGEKHGEWECRSCLRAFRLGFIGQLSPEDLTTHASPTTAAPTGRRHAS</sequence>
<gene>
    <name evidence="2" type="ORF">NQV15_10460</name>
</gene>